<feature type="compositionally biased region" description="Basic residues" evidence="1">
    <location>
        <begin position="28"/>
        <end position="48"/>
    </location>
</feature>
<proteinExistence type="predicted"/>
<name>A0A0C3NET0_PHLG1</name>
<accession>A0A0C3NET0</accession>
<sequence length="189" mass="21171">MTAMVSRMYYVKSTRSTFAEEFLAKVKARTTQRKKARLARQKAMANRRAKPDAPTTQPVQEAQTTGPKPVQANVIEEDCKSFTFPRRCFYPPPPAPKATPPSPPAHPPTPPPTPLEPEAAAPSHWPVLSFLATPRGIPLWVDYYETWPPVIDLNDDSDLSEDEGDAEVLAQMMQVQCHVRDADSDEDWD</sequence>
<feature type="compositionally biased region" description="Pro residues" evidence="1">
    <location>
        <begin position="90"/>
        <end position="115"/>
    </location>
</feature>
<evidence type="ECO:0000313" key="3">
    <source>
        <dbReference type="Proteomes" id="UP000053257"/>
    </source>
</evidence>
<dbReference type="AlphaFoldDB" id="A0A0C3NET0"/>
<protein>
    <submittedName>
        <fullName evidence="2">Uncharacterized protein</fullName>
    </submittedName>
</protein>
<gene>
    <name evidence="2" type="ORF">PHLGIDRAFT_253429</name>
</gene>
<evidence type="ECO:0000256" key="1">
    <source>
        <dbReference type="SAM" id="MobiDB-lite"/>
    </source>
</evidence>
<reference evidence="2 3" key="1">
    <citation type="journal article" date="2014" name="PLoS Genet.">
        <title>Analysis of the Phlebiopsis gigantea genome, transcriptome and secretome provides insight into its pioneer colonization strategies of wood.</title>
        <authorList>
            <person name="Hori C."/>
            <person name="Ishida T."/>
            <person name="Igarashi K."/>
            <person name="Samejima M."/>
            <person name="Suzuki H."/>
            <person name="Master E."/>
            <person name="Ferreira P."/>
            <person name="Ruiz-Duenas F.J."/>
            <person name="Held B."/>
            <person name="Canessa P."/>
            <person name="Larrondo L.F."/>
            <person name="Schmoll M."/>
            <person name="Druzhinina I.S."/>
            <person name="Kubicek C.P."/>
            <person name="Gaskell J.A."/>
            <person name="Kersten P."/>
            <person name="St John F."/>
            <person name="Glasner J."/>
            <person name="Sabat G."/>
            <person name="Splinter BonDurant S."/>
            <person name="Syed K."/>
            <person name="Yadav J."/>
            <person name="Mgbeahuruike A.C."/>
            <person name="Kovalchuk A."/>
            <person name="Asiegbu F.O."/>
            <person name="Lackner G."/>
            <person name="Hoffmeister D."/>
            <person name="Rencoret J."/>
            <person name="Gutierrez A."/>
            <person name="Sun H."/>
            <person name="Lindquist E."/>
            <person name="Barry K."/>
            <person name="Riley R."/>
            <person name="Grigoriev I.V."/>
            <person name="Henrissat B."/>
            <person name="Kues U."/>
            <person name="Berka R.M."/>
            <person name="Martinez A.T."/>
            <person name="Covert S.F."/>
            <person name="Blanchette R.A."/>
            <person name="Cullen D."/>
        </authorList>
    </citation>
    <scope>NUCLEOTIDE SEQUENCE [LARGE SCALE GENOMIC DNA]</scope>
    <source>
        <strain evidence="2 3">11061_1 CR5-6</strain>
    </source>
</reference>
<dbReference type="Proteomes" id="UP000053257">
    <property type="component" value="Unassembled WGS sequence"/>
</dbReference>
<feature type="region of interest" description="Disordered" evidence="1">
    <location>
        <begin position="90"/>
        <end position="120"/>
    </location>
</feature>
<dbReference type="HOGENOM" id="CLU_1434923_0_0_1"/>
<organism evidence="2 3">
    <name type="scientific">Phlebiopsis gigantea (strain 11061_1 CR5-6)</name>
    <name type="common">White-rot fungus</name>
    <name type="synonym">Peniophora gigantea</name>
    <dbReference type="NCBI Taxonomy" id="745531"/>
    <lineage>
        <taxon>Eukaryota</taxon>
        <taxon>Fungi</taxon>
        <taxon>Dikarya</taxon>
        <taxon>Basidiomycota</taxon>
        <taxon>Agaricomycotina</taxon>
        <taxon>Agaricomycetes</taxon>
        <taxon>Polyporales</taxon>
        <taxon>Phanerochaetaceae</taxon>
        <taxon>Phlebiopsis</taxon>
    </lineage>
</organism>
<keyword evidence="3" id="KW-1185">Reference proteome</keyword>
<evidence type="ECO:0000313" key="2">
    <source>
        <dbReference type="EMBL" id="KIP03154.1"/>
    </source>
</evidence>
<dbReference type="EMBL" id="KN840630">
    <property type="protein sequence ID" value="KIP03154.1"/>
    <property type="molecule type" value="Genomic_DNA"/>
</dbReference>
<feature type="region of interest" description="Disordered" evidence="1">
    <location>
        <begin position="28"/>
        <end position="72"/>
    </location>
</feature>
<feature type="compositionally biased region" description="Polar residues" evidence="1">
    <location>
        <begin position="54"/>
        <end position="66"/>
    </location>
</feature>